<sequence>MICVVGLGNPGRKYAFTRHNVGFMVVSRLAERLSISFSEAGFSDVARGTMFGPEGPIEIVLAKPGTYMNQSGQAVLELLSDLEARPENLLVVHDDMDLPFGRIRIKRKGSSGGHRGIESIISSLGTSEFPRLKVGIGRPAPGVDPVDYVLRPFEREETEHLLLIIELAVDAVMSVATYGLDRAMSEYNGKDLLEENEKT</sequence>
<keyword evidence="3 7" id="KW-0378">Hydrolase</keyword>
<dbReference type="GO" id="GO:0072344">
    <property type="term" value="P:rescue of stalled ribosome"/>
    <property type="evidence" value="ECO:0007669"/>
    <property type="project" value="UniProtKB-UniRule"/>
</dbReference>
<comment type="subunit">
    <text evidence="7">Monomer.</text>
</comment>
<comment type="caution">
    <text evidence="7">Lacks conserved residue(s) required for the propagation of feature annotation.</text>
</comment>
<dbReference type="PANTHER" id="PTHR17224:SF1">
    <property type="entry name" value="PEPTIDYL-TRNA HYDROLASE"/>
    <property type="match status" value="1"/>
</dbReference>
<evidence type="ECO:0000256" key="5">
    <source>
        <dbReference type="ARBA" id="ARBA00048707"/>
    </source>
</evidence>
<dbReference type="NCBIfam" id="TIGR00447">
    <property type="entry name" value="pth"/>
    <property type="match status" value="1"/>
</dbReference>
<dbReference type="FunFam" id="3.40.50.1470:FF:000001">
    <property type="entry name" value="Peptidyl-tRNA hydrolase"/>
    <property type="match status" value="1"/>
</dbReference>
<keyword evidence="7" id="KW-0963">Cytoplasm</keyword>
<dbReference type="GO" id="GO:0000049">
    <property type="term" value="F:tRNA binding"/>
    <property type="evidence" value="ECO:0007669"/>
    <property type="project" value="UniProtKB-UniRule"/>
</dbReference>
<dbReference type="InterPro" id="IPR036416">
    <property type="entry name" value="Pept_tRNA_hydro_sf"/>
</dbReference>
<evidence type="ECO:0000256" key="2">
    <source>
        <dbReference type="ARBA" id="ARBA00022555"/>
    </source>
</evidence>
<dbReference type="KEGG" id="fcz:IMF26_06760"/>
<dbReference type="GO" id="GO:0004045">
    <property type="term" value="F:peptidyl-tRNA hydrolase activity"/>
    <property type="evidence" value="ECO:0007669"/>
    <property type="project" value="UniProtKB-UniRule"/>
</dbReference>
<evidence type="ECO:0000256" key="3">
    <source>
        <dbReference type="ARBA" id="ARBA00022801"/>
    </source>
</evidence>
<feature type="site" description="Stabilizes the basic form of H active site to accept a proton" evidence="7">
    <location>
        <position position="94"/>
    </location>
</feature>
<dbReference type="Gene3D" id="3.40.50.1470">
    <property type="entry name" value="Peptidyl-tRNA hydrolase"/>
    <property type="match status" value="1"/>
</dbReference>
<comment type="function">
    <text evidence="7">Hydrolyzes ribosome-free peptidyl-tRNAs (with 1 or more amino acids incorporated), which drop off the ribosome during protein synthesis, or as a result of ribosome stalling.</text>
</comment>
<gene>
    <name evidence="7" type="primary">pth</name>
    <name evidence="8" type="ORF">IMF26_06760</name>
</gene>
<dbReference type="EC" id="3.1.1.29" evidence="1 7"/>
<keyword evidence="4 7" id="KW-0694">RNA-binding</keyword>
<dbReference type="AlphaFoldDB" id="A0AAT9LC90"/>
<dbReference type="GO" id="GO:0006515">
    <property type="term" value="P:protein quality control for misfolded or incompletely synthesized proteins"/>
    <property type="evidence" value="ECO:0007669"/>
    <property type="project" value="UniProtKB-UniRule"/>
</dbReference>
<keyword evidence="2 7" id="KW-0820">tRNA-binding</keyword>
<evidence type="ECO:0000313" key="8">
    <source>
        <dbReference type="EMBL" id="QUL97803.1"/>
    </source>
</evidence>
<feature type="site" description="Discriminates between blocked and unblocked aminoacyl-tRNA" evidence="7">
    <location>
        <position position="9"/>
    </location>
</feature>
<evidence type="ECO:0000256" key="6">
    <source>
        <dbReference type="ARBA" id="ARBA00050038"/>
    </source>
</evidence>
<reference evidence="8" key="1">
    <citation type="submission" date="2020-10" db="EMBL/GenBank/DDBJ databases">
        <authorList>
            <person name="Kadnikov V."/>
            <person name="Beletsky A.V."/>
            <person name="Mardanov A.V."/>
            <person name="Karnachuk O.V."/>
            <person name="Ravin N.V."/>
        </authorList>
    </citation>
    <scope>NUCLEOTIDE SEQUENCE</scope>
    <source>
        <strain evidence="8">Bu02</strain>
    </source>
</reference>
<proteinExistence type="inferred from homology"/>
<dbReference type="InterPro" id="IPR001328">
    <property type="entry name" value="Pept_tRNA_hydro"/>
</dbReference>
<dbReference type="CDD" id="cd00462">
    <property type="entry name" value="PTH"/>
    <property type="match status" value="1"/>
</dbReference>
<name>A0AAT9LC90_9FIRM</name>
<dbReference type="GO" id="GO:0005737">
    <property type="term" value="C:cytoplasm"/>
    <property type="evidence" value="ECO:0007669"/>
    <property type="project" value="UniProtKB-SubCell"/>
</dbReference>
<organism evidence="8">
    <name type="scientific">Candidatus Fermentithermobacillus carboniphilus</name>
    <dbReference type="NCBI Taxonomy" id="3085328"/>
    <lineage>
        <taxon>Bacteria</taxon>
        <taxon>Bacillati</taxon>
        <taxon>Bacillota</taxon>
        <taxon>Candidatus Fermentithermobacillia</taxon>
        <taxon>Candidatus Fermentithermobacillales</taxon>
        <taxon>Candidatus Fermentithermobacillaceae</taxon>
        <taxon>Candidatus Fermentithermobacillus</taxon>
    </lineage>
</organism>
<comment type="similarity">
    <text evidence="7">Belongs to the PTH family.</text>
</comment>
<accession>A0AAT9LC90</accession>
<comment type="catalytic activity">
    <reaction evidence="5 7">
        <text>an N-acyl-L-alpha-aminoacyl-tRNA + H2O = an N-acyl-L-amino acid + a tRNA + H(+)</text>
        <dbReference type="Rhea" id="RHEA:54448"/>
        <dbReference type="Rhea" id="RHEA-COMP:10123"/>
        <dbReference type="Rhea" id="RHEA-COMP:13883"/>
        <dbReference type="ChEBI" id="CHEBI:15377"/>
        <dbReference type="ChEBI" id="CHEBI:15378"/>
        <dbReference type="ChEBI" id="CHEBI:59874"/>
        <dbReference type="ChEBI" id="CHEBI:78442"/>
        <dbReference type="ChEBI" id="CHEBI:138191"/>
        <dbReference type="EC" id="3.1.1.29"/>
    </reaction>
</comment>
<dbReference type="EMBL" id="CP062796">
    <property type="protein sequence ID" value="QUL97803.1"/>
    <property type="molecule type" value="Genomic_DNA"/>
</dbReference>
<evidence type="ECO:0000256" key="1">
    <source>
        <dbReference type="ARBA" id="ARBA00013260"/>
    </source>
</evidence>
<protein>
    <recommendedName>
        <fullName evidence="6 7">Peptidyl-tRNA hydrolase</fullName>
        <shortName evidence="7">Pth</shortName>
        <ecNumber evidence="1 7">3.1.1.29</ecNumber>
    </recommendedName>
</protein>
<dbReference type="SUPFAM" id="SSF53178">
    <property type="entry name" value="Peptidyl-tRNA hydrolase-like"/>
    <property type="match status" value="1"/>
</dbReference>
<feature type="binding site" evidence="7">
    <location>
        <position position="14"/>
    </location>
    <ligand>
        <name>tRNA</name>
        <dbReference type="ChEBI" id="CHEBI:17843"/>
    </ligand>
</feature>
<comment type="subcellular location">
    <subcellularLocation>
        <location evidence="7">Cytoplasm</location>
    </subcellularLocation>
</comment>
<dbReference type="HAMAP" id="MF_00083">
    <property type="entry name" value="Pept_tRNA_hydro_bact"/>
    <property type="match status" value="1"/>
</dbReference>
<dbReference type="PANTHER" id="PTHR17224">
    <property type="entry name" value="PEPTIDYL-TRNA HYDROLASE"/>
    <property type="match status" value="1"/>
</dbReference>
<feature type="binding site" evidence="7">
    <location>
        <position position="69"/>
    </location>
    <ligand>
        <name>tRNA</name>
        <dbReference type="ChEBI" id="CHEBI:17843"/>
    </ligand>
</feature>
<reference evidence="8" key="2">
    <citation type="journal article" date="2023" name="Biology">
        <title>Prokaryotic Life Associated with Coal-Fire Gas Vents Revealed by Metagenomics.</title>
        <authorList>
            <person name="Kadnikov V.V."/>
            <person name="Mardanov A.V."/>
            <person name="Beletsky A.V."/>
            <person name="Karnachuk O.V."/>
            <person name="Ravin N.V."/>
        </authorList>
    </citation>
    <scope>NUCLEOTIDE SEQUENCE</scope>
    <source>
        <strain evidence="8">Bu02</strain>
    </source>
</reference>
<comment type="function">
    <text evidence="7">Catalyzes the release of premature peptidyl moieties from peptidyl-tRNA molecules trapped in stalled 50S ribosomal subunits, and thus maintains levels of free tRNAs and 50S ribosomes.</text>
</comment>
<evidence type="ECO:0000256" key="4">
    <source>
        <dbReference type="ARBA" id="ARBA00022884"/>
    </source>
</evidence>
<feature type="active site" description="Proton acceptor" evidence="7">
    <location>
        <position position="19"/>
    </location>
</feature>
<evidence type="ECO:0000256" key="7">
    <source>
        <dbReference type="HAMAP-Rule" id="MF_00083"/>
    </source>
</evidence>
<feature type="binding site" evidence="7">
    <location>
        <position position="67"/>
    </location>
    <ligand>
        <name>tRNA</name>
        <dbReference type="ChEBI" id="CHEBI:17843"/>
    </ligand>
</feature>
<dbReference type="Pfam" id="PF01195">
    <property type="entry name" value="Pept_tRNA_hydro"/>
    <property type="match status" value="1"/>
</dbReference>